<evidence type="ECO:0000313" key="3">
    <source>
        <dbReference type="Proteomes" id="UP001054837"/>
    </source>
</evidence>
<dbReference type="Proteomes" id="UP001054837">
    <property type="component" value="Unassembled WGS sequence"/>
</dbReference>
<gene>
    <name evidence="2" type="ORF">CDAR_20811</name>
</gene>
<proteinExistence type="predicted"/>
<evidence type="ECO:0000256" key="1">
    <source>
        <dbReference type="SAM" id="MobiDB-lite"/>
    </source>
</evidence>
<evidence type="ECO:0000313" key="2">
    <source>
        <dbReference type="EMBL" id="GIY07342.1"/>
    </source>
</evidence>
<keyword evidence="3" id="KW-1185">Reference proteome</keyword>
<protein>
    <submittedName>
        <fullName evidence="2">Uncharacterized protein</fullName>
    </submittedName>
</protein>
<organism evidence="2 3">
    <name type="scientific">Caerostris darwini</name>
    <dbReference type="NCBI Taxonomy" id="1538125"/>
    <lineage>
        <taxon>Eukaryota</taxon>
        <taxon>Metazoa</taxon>
        <taxon>Ecdysozoa</taxon>
        <taxon>Arthropoda</taxon>
        <taxon>Chelicerata</taxon>
        <taxon>Arachnida</taxon>
        <taxon>Araneae</taxon>
        <taxon>Araneomorphae</taxon>
        <taxon>Entelegynae</taxon>
        <taxon>Araneoidea</taxon>
        <taxon>Araneidae</taxon>
        <taxon>Caerostris</taxon>
    </lineage>
</organism>
<dbReference type="AlphaFoldDB" id="A0AAV4QDD6"/>
<dbReference type="EMBL" id="BPLQ01004331">
    <property type="protein sequence ID" value="GIY07342.1"/>
    <property type="molecule type" value="Genomic_DNA"/>
</dbReference>
<comment type="caution">
    <text evidence="2">The sequence shown here is derived from an EMBL/GenBank/DDBJ whole genome shotgun (WGS) entry which is preliminary data.</text>
</comment>
<name>A0AAV4QDD6_9ARAC</name>
<accession>A0AAV4QDD6</accession>
<reference evidence="2 3" key="1">
    <citation type="submission" date="2021-06" db="EMBL/GenBank/DDBJ databases">
        <title>Caerostris darwini draft genome.</title>
        <authorList>
            <person name="Kono N."/>
            <person name="Arakawa K."/>
        </authorList>
    </citation>
    <scope>NUCLEOTIDE SEQUENCE [LARGE SCALE GENOMIC DNA]</scope>
</reference>
<sequence length="80" mass="8612">MNPGTSNFDLRSPAKSKMCSTCSIATGVFRKGSQSSGKRKLVPPLACVVIPSSASTSCKRRSYTNFEHPQQRKTTGSSDK</sequence>
<feature type="region of interest" description="Disordered" evidence="1">
    <location>
        <begin position="60"/>
        <end position="80"/>
    </location>
</feature>